<keyword evidence="4" id="KW-0012">Acyltransferase</keyword>
<feature type="domain" description="SGNH" evidence="3">
    <location>
        <begin position="380"/>
        <end position="613"/>
    </location>
</feature>
<keyword evidence="1" id="KW-0472">Membrane</keyword>
<dbReference type="EC" id="2.3.1.-" evidence="4"/>
<dbReference type="InterPro" id="IPR002656">
    <property type="entry name" value="Acyl_transf_3_dom"/>
</dbReference>
<dbReference type="GO" id="GO:0009103">
    <property type="term" value="P:lipopolysaccharide biosynthetic process"/>
    <property type="evidence" value="ECO:0007669"/>
    <property type="project" value="TreeGrafter"/>
</dbReference>
<reference evidence="4 5" key="1">
    <citation type="submission" date="2018-06" db="EMBL/GenBank/DDBJ databases">
        <authorList>
            <consortium name="Pathogen Informatics"/>
            <person name="Doyle S."/>
        </authorList>
    </citation>
    <scope>NUCLEOTIDE SEQUENCE [LARGE SCALE GENOMIC DNA]</scope>
    <source>
        <strain evidence="4 5">NCTC10975</strain>
    </source>
</reference>
<dbReference type="Proteomes" id="UP000251485">
    <property type="component" value="Unassembled WGS sequence"/>
</dbReference>
<dbReference type="GO" id="GO:0016747">
    <property type="term" value="F:acyltransferase activity, transferring groups other than amino-acyl groups"/>
    <property type="evidence" value="ECO:0007669"/>
    <property type="project" value="InterPro"/>
</dbReference>
<dbReference type="PANTHER" id="PTHR23028">
    <property type="entry name" value="ACETYLTRANSFERASE"/>
    <property type="match status" value="1"/>
</dbReference>
<evidence type="ECO:0000313" key="4">
    <source>
        <dbReference type="EMBL" id="SPY94400.1"/>
    </source>
</evidence>
<proteinExistence type="predicted"/>
<gene>
    <name evidence="4" type="primary">oatA</name>
    <name evidence="4" type="ORF">NCTC10975_00740</name>
</gene>
<feature type="transmembrane region" description="Helical" evidence="1">
    <location>
        <begin position="335"/>
        <end position="355"/>
    </location>
</feature>
<feature type="transmembrane region" description="Helical" evidence="1">
    <location>
        <begin position="75"/>
        <end position="94"/>
    </location>
</feature>
<name>A0A2X2DIU4_PROMI</name>
<dbReference type="PANTHER" id="PTHR23028:SF53">
    <property type="entry name" value="ACYL_TRANSF_3 DOMAIN-CONTAINING PROTEIN"/>
    <property type="match status" value="1"/>
</dbReference>
<feature type="domain" description="Acyltransferase 3" evidence="2">
    <location>
        <begin position="8"/>
        <end position="318"/>
    </location>
</feature>
<sequence>MQDKKFRNDINGLRAIAVLAVMLFHFIPSSLPGGFAGVDVFFAISGFLMTGIIFRGIESGDFKILQFYKSRATRIVPPLFFLCIILFCFGWFYFLPSDYEYLGKELYKSITFTSNQFYSKSDGYFDSGAYEKWLLHTWSLSIEWQFYIIYPLLIIVLSKIFNISNIKKIIITLSIILFLVNIFYSEKHTNSAYFSLLTRSWEMGFGGIAYFFTLKKWNRTLCNIGIILIIVSFYFYSKNNLWPSYGALLPVTGAFLILISNYRLSILSKSIFFQKIGRWSYSIYLYHWPIAVYLYASPFDSVISSIIGISLSILLGFLSYKYIESGHVNSLIKKRGLISPILMIIAIYCLGKIVVHFDGKNHNQQLSIQYENKFSYPRYCHVDDKNISDSNNYLNCTLGNKNIKPVGLLWGDSYAGHLDPFTNYLLNNKFSFISRNASLCFPSLRANTMLGSPYTKEYCSLIRQQVKNELQNNKYKIVFIAARFDLAKKTYGEEAITSIKEAITFSSQHSELVFVFSQPITYKKPVIKTFLRTQISSIYSNHVMRDDVKTISLNKEIETFIKNSKFKNVYFIKRKYLYGNENGVDFTKSGIPYSYDLGHLNEQGSIEFAKTFKETNEYMLLMNVLNK</sequence>
<dbReference type="AlphaFoldDB" id="A0A2X2DIU4"/>
<keyword evidence="1" id="KW-0812">Transmembrane</keyword>
<dbReference type="InterPro" id="IPR050879">
    <property type="entry name" value="Acyltransferase_3"/>
</dbReference>
<dbReference type="EMBL" id="UAUE01000003">
    <property type="protein sequence ID" value="SPY94400.1"/>
    <property type="molecule type" value="Genomic_DNA"/>
</dbReference>
<dbReference type="RefSeq" id="WP_141060668.1">
    <property type="nucleotide sequence ID" value="NZ_CAXORR010000007.1"/>
</dbReference>
<feature type="transmembrane region" description="Helical" evidence="1">
    <location>
        <begin position="242"/>
        <end position="264"/>
    </location>
</feature>
<keyword evidence="4" id="KW-0808">Transferase</keyword>
<dbReference type="InterPro" id="IPR043968">
    <property type="entry name" value="SGNH"/>
</dbReference>
<feature type="transmembrane region" description="Helical" evidence="1">
    <location>
        <begin position="169"/>
        <end position="185"/>
    </location>
</feature>
<feature type="transmembrane region" description="Helical" evidence="1">
    <location>
        <begin position="276"/>
        <end position="296"/>
    </location>
</feature>
<feature type="transmembrane region" description="Helical" evidence="1">
    <location>
        <begin position="220"/>
        <end position="236"/>
    </location>
</feature>
<feature type="transmembrane region" description="Helical" evidence="1">
    <location>
        <begin position="191"/>
        <end position="213"/>
    </location>
</feature>
<feature type="transmembrane region" description="Helical" evidence="1">
    <location>
        <begin position="302"/>
        <end position="323"/>
    </location>
</feature>
<dbReference type="Pfam" id="PF01757">
    <property type="entry name" value="Acyl_transf_3"/>
    <property type="match status" value="1"/>
</dbReference>
<evidence type="ECO:0000313" key="5">
    <source>
        <dbReference type="Proteomes" id="UP000251485"/>
    </source>
</evidence>
<organism evidence="4 5">
    <name type="scientific">Proteus mirabilis</name>
    <dbReference type="NCBI Taxonomy" id="584"/>
    <lineage>
        <taxon>Bacteria</taxon>
        <taxon>Pseudomonadati</taxon>
        <taxon>Pseudomonadota</taxon>
        <taxon>Gammaproteobacteria</taxon>
        <taxon>Enterobacterales</taxon>
        <taxon>Morganellaceae</taxon>
        <taxon>Proteus</taxon>
    </lineage>
</organism>
<accession>A0A2X2DIU4</accession>
<feature type="transmembrane region" description="Helical" evidence="1">
    <location>
        <begin position="144"/>
        <end position="162"/>
    </location>
</feature>
<dbReference type="GO" id="GO:0016020">
    <property type="term" value="C:membrane"/>
    <property type="evidence" value="ECO:0007669"/>
    <property type="project" value="TreeGrafter"/>
</dbReference>
<feature type="transmembrane region" description="Helical" evidence="1">
    <location>
        <begin position="12"/>
        <end position="28"/>
    </location>
</feature>
<feature type="transmembrane region" description="Helical" evidence="1">
    <location>
        <begin position="34"/>
        <end position="54"/>
    </location>
</feature>
<dbReference type="Pfam" id="PF19040">
    <property type="entry name" value="SGNH"/>
    <property type="match status" value="1"/>
</dbReference>
<keyword evidence="1" id="KW-1133">Transmembrane helix</keyword>
<evidence type="ECO:0000256" key="1">
    <source>
        <dbReference type="SAM" id="Phobius"/>
    </source>
</evidence>
<protein>
    <submittedName>
        <fullName evidence="4">Surface polysaccharide modification acyltransferase</fullName>
        <ecNumber evidence="4">2.3.1.-</ecNumber>
    </submittedName>
</protein>
<evidence type="ECO:0000259" key="3">
    <source>
        <dbReference type="Pfam" id="PF19040"/>
    </source>
</evidence>
<evidence type="ECO:0000259" key="2">
    <source>
        <dbReference type="Pfam" id="PF01757"/>
    </source>
</evidence>